<feature type="domain" description="SLH" evidence="2">
    <location>
        <begin position="1483"/>
        <end position="1543"/>
    </location>
</feature>
<dbReference type="Proteomes" id="UP000426246">
    <property type="component" value="Chromosome"/>
</dbReference>
<dbReference type="Pfam" id="PF12733">
    <property type="entry name" value="Cadherin-like"/>
    <property type="match status" value="3"/>
</dbReference>
<evidence type="ECO:0000313" key="4">
    <source>
        <dbReference type="Proteomes" id="UP000426246"/>
    </source>
</evidence>
<dbReference type="InterPro" id="IPR011432">
    <property type="entry name" value="Shr-like_HID"/>
</dbReference>
<feature type="domain" description="SLH" evidence="2">
    <location>
        <begin position="1419"/>
        <end position="1482"/>
    </location>
</feature>
<gene>
    <name evidence="3" type="ORF">EHS13_30155</name>
</gene>
<dbReference type="EMBL" id="CP034235">
    <property type="protein sequence ID" value="QGQ98841.1"/>
    <property type="molecule type" value="Genomic_DNA"/>
</dbReference>
<protein>
    <submittedName>
        <fullName evidence="3">DUF1533 domain-containing protein</fullName>
    </submittedName>
</protein>
<accession>A0A6B8RR21</accession>
<feature type="region of interest" description="Disordered" evidence="1">
    <location>
        <begin position="1247"/>
        <end position="1277"/>
    </location>
</feature>
<dbReference type="PANTHER" id="PTHR43308:SF5">
    <property type="entry name" value="S-LAYER PROTEIN _ PEPTIDOGLYCAN ENDO-BETA-N-ACETYLGLUCOSAMINIDASE"/>
    <property type="match status" value="1"/>
</dbReference>
<name>A0A6B8RR21_9BACL</name>
<organism evidence="3 4">
    <name type="scientific">Paenibacillus psychroresistens</name>
    <dbReference type="NCBI Taxonomy" id="1778678"/>
    <lineage>
        <taxon>Bacteria</taxon>
        <taxon>Bacillati</taxon>
        <taxon>Bacillota</taxon>
        <taxon>Bacilli</taxon>
        <taxon>Bacillales</taxon>
        <taxon>Paenibacillaceae</taxon>
        <taxon>Paenibacillus</taxon>
    </lineage>
</organism>
<dbReference type="InterPro" id="IPR051465">
    <property type="entry name" value="Cell_Envelope_Struct_Comp"/>
</dbReference>
<dbReference type="PANTHER" id="PTHR43308">
    <property type="entry name" value="OUTER MEMBRANE PROTEIN ALPHA-RELATED"/>
    <property type="match status" value="1"/>
</dbReference>
<evidence type="ECO:0000313" key="3">
    <source>
        <dbReference type="EMBL" id="QGQ98841.1"/>
    </source>
</evidence>
<reference evidence="4" key="1">
    <citation type="submission" date="2018-11" db="EMBL/GenBank/DDBJ databases">
        <title>Complete genome sequence of Paenibacillus sp. ML311-T8.</title>
        <authorList>
            <person name="Nam Y.-D."/>
            <person name="Kang J."/>
            <person name="Chung W.-H."/>
            <person name="Park Y.S."/>
        </authorList>
    </citation>
    <scope>NUCLEOTIDE SEQUENCE [LARGE SCALE GENOMIC DNA]</scope>
    <source>
        <strain evidence="4">ML311-T8</strain>
    </source>
</reference>
<dbReference type="Pfam" id="PF00395">
    <property type="entry name" value="SLH"/>
    <property type="match status" value="3"/>
</dbReference>
<dbReference type="PROSITE" id="PS51272">
    <property type="entry name" value="SLH"/>
    <property type="match status" value="3"/>
</dbReference>
<dbReference type="Pfam" id="PF07550">
    <property type="entry name" value="Shr-like_HID"/>
    <property type="match status" value="4"/>
</dbReference>
<evidence type="ECO:0000256" key="1">
    <source>
        <dbReference type="SAM" id="MobiDB-lite"/>
    </source>
</evidence>
<evidence type="ECO:0000259" key="2">
    <source>
        <dbReference type="PROSITE" id="PS51272"/>
    </source>
</evidence>
<keyword evidence="4" id="KW-1185">Reference proteome</keyword>
<dbReference type="RefSeq" id="WP_155703946.1">
    <property type="nucleotide sequence ID" value="NZ_CP034235.1"/>
</dbReference>
<sequence length="1601" mass="170117">MLTTRIKEVLVTILLTGGMFFTLLSLSYPFMSHASAEVPTPLTSSWTYCASDGEYCSFTGMKIVEYGWNMGLGAELWITKKLNAKTYTLTDGSSVEGVLCNANEFSPVSGGLGFNICMIRDLAPALDTIWSAAVGDDNKSVTVTFSDKETQVGTLDDLKKKIRIKRTDEANFKELDSEDSVSNSTTGVASTLQISFNRPLMGLDNQIRIDAGALADIGGDVFDRAIEINDLPENDLGVWQDVGNRGLSVGNTLDMSLISVNSTPFLAYIDGGAGNRLFVKKYDGNSWVQAGDALSTGAVGLQAFTRGFSMAVSNGTLYVAYCDAANGFKVSVKKYVGNSWLPVGNTDVSSGLGYEMSLAISDGIPYVAYNDNVNLGKITVKKYKESSNGWVTLGSMGFSQNAVSQISLSINEGIPYVAYRNEKPVRVNHNGMYYDEIEYSGVFKRFDEASGSWLDLGNFATGGFSTTSLNIYDGIPFIAYVDWLTGYGVTLKKYEGNSWTRADNNANFKVGDSSNISYTSFYFSEGTLYVAYRGIDFKDSVKKYNGSSWVSVGVLNGAAVLGKSLYVDNGVPYLAYSDFLIAGVYNDGRKPMVQKFLLTPSTLTADTTSNDTVSPIEVTFLDLAAWRNVITAVKYGTTVIPPADYTVSAGKITFKPGVLAVGTRLITVSAELYADAAVSQTMNLRPPSLTVDTTVNYVVNAIDVTFPDDEEWRRAIVAVKDGAQTLPSESYDVAAGKITFNAGTLAEGVHRITILATDYLETSVNQTVNWIPSPALTADTTDNNAASAIEITFTDAEGWSDEITAVKDGTKTISIAKYSINNGKLTLKAGALSLGSHTITVLAPNYADTRVSQIVFLKPPTLTADTMSNNLSNAIDISFTDDAAWRLAITAINDGATILPTQTYTISSGKITIKAGVLATGSHTIKVMATGFSVTTISQPISSSNVDLSGLSVSSGSLNFAPITTSYMMSVVSNVASITVTPTSVDATTSVTVAANGGTSAAVASGQPSAEIPLEVGANNILVVVKSQDGNNTKTYTIHVIRISNDALLSSLAVDQGTLAFVPSELDYTVEVANTVSSLNFTLIKTNPNQTLTVTGATNSTVTGNVYTYSASNLIVGSNPIQINVTAQDGMTMNPYHLVVNRAPIASSNSDLSGILLSNGTLSPDFASGITAYTSSVDNGVSSLTVTASVYDSGTTMTVNGITATSGQTSGIVNLNVGTNPIIIILTAQNGNNKTYVLTVTRGARVEESGNNGGGSTANPASGTIAPSDPPITSDDGILTLPPGKTGEVSLKNELTISIPADASEKELIVSIEKIIDTKNLLTNNEVLASPIFEILKNFSENFSKPVTLKLSFDPTKLNGDQRAAIFYFDEAKKVWIEVGGIVSGDHIIAEVNHFTKYAVFAVGRAVEIPIKDPSTETKPNLKFSDITGHWSETDIKLAVSSGIVTGYPDGTFKPNHTVTRAEFSVMLVNMLMLQGADVPLTFTDTAKIGAWAQKAVALAVREGIIKGYVDGSFRPDAEITRAEMAVMIANAWSHSSNKAEVTTGFADDKDIAAWAKSSVAFLKLDGIVQGNSNNQFAPQDLATRAEALTVLLKVKAQISK</sequence>
<proteinExistence type="predicted"/>
<dbReference type="OrthoDB" id="900053at2"/>
<dbReference type="InterPro" id="IPR025883">
    <property type="entry name" value="Cadherin-like_domain"/>
</dbReference>
<feature type="domain" description="SLH" evidence="2">
    <location>
        <begin position="1546"/>
        <end position="1601"/>
    </location>
</feature>
<dbReference type="KEGG" id="ppsc:EHS13_30155"/>
<dbReference type="InterPro" id="IPR001119">
    <property type="entry name" value="SLH_dom"/>
</dbReference>